<evidence type="ECO:0000313" key="2">
    <source>
        <dbReference type="Proteomes" id="UP000078046"/>
    </source>
</evidence>
<gene>
    <name evidence="1" type="ORF">A3Q56_08283</name>
</gene>
<dbReference type="EMBL" id="LWCA01002230">
    <property type="protein sequence ID" value="OAF64014.1"/>
    <property type="molecule type" value="Genomic_DNA"/>
</dbReference>
<proteinExistence type="predicted"/>
<organism evidence="1 2">
    <name type="scientific">Intoshia linei</name>
    <dbReference type="NCBI Taxonomy" id="1819745"/>
    <lineage>
        <taxon>Eukaryota</taxon>
        <taxon>Metazoa</taxon>
        <taxon>Spiralia</taxon>
        <taxon>Lophotrochozoa</taxon>
        <taxon>Mesozoa</taxon>
        <taxon>Orthonectida</taxon>
        <taxon>Rhopaluridae</taxon>
        <taxon>Intoshia</taxon>
    </lineage>
</organism>
<accession>A0A177ARZ7</accession>
<comment type="caution">
    <text evidence="1">The sequence shown here is derived from an EMBL/GenBank/DDBJ whole genome shotgun (WGS) entry which is preliminary data.</text>
</comment>
<sequence>MTSHQLDCAVGHYFDYDLNLNKIPSRKNVLRRILCLKQSKKVFVFRIISGKLSEIYIKTGLNIIGRKGMEDKLKKLYSEYRIASRRRNTPQCNDFIVIKVINQKKSIGCIAGPSTKIYPYTPQRFKNIKVINETQIERESGVYDKITCQGILDDVFGYCGISTSSIWRNKRNLFERHFNQLKNYISTKKLSLHFDGRRCKDWSNNIIEELVVCVQYEENPGVAI</sequence>
<name>A0A177ARZ7_9BILA</name>
<dbReference type="Proteomes" id="UP000078046">
    <property type="component" value="Unassembled WGS sequence"/>
</dbReference>
<feature type="non-terminal residue" evidence="1">
    <location>
        <position position="224"/>
    </location>
</feature>
<dbReference type="OrthoDB" id="8120898at2759"/>
<protein>
    <submittedName>
        <fullName evidence="1">Uncharacterized protein</fullName>
    </submittedName>
</protein>
<reference evidence="1 2" key="1">
    <citation type="submission" date="2016-04" db="EMBL/GenBank/DDBJ databases">
        <title>The genome of Intoshia linei affirms orthonectids as highly simplified spiralians.</title>
        <authorList>
            <person name="Mikhailov K.V."/>
            <person name="Slusarev G.S."/>
            <person name="Nikitin M.A."/>
            <person name="Logacheva M.D."/>
            <person name="Penin A."/>
            <person name="Aleoshin V."/>
            <person name="Panchin Y.V."/>
        </authorList>
    </citation>
    <scope>NUCLEOTIDE SEQUENCE [LARGE SCALE GENOMIC DNA]</scope>
    <source>
        <strain evidence="1">Intl2013</strain>
        <tissue evidence="1">Whole animal</tissue>
    </source>
</reference>
<keyword evidence="2" id="KW-1185">Reference proteome</keyword>
<dbReference type="AlphaFoldDB" id="A0A177ARZ7"/>
<evidence type="ECO:0000313" key="1">
    <source>
        <dbReference type="EMBL" id="OAF64014.1"/>
    </source>
</evidence>